<feature type="domain" description="SnoaL-like" evidence="1">
    <location>
        <begin position="58"/>
        <end position="159"/>
    </location>
</feature>
<name>A0A9X2YQ88_9MYCO</name>
<dbReference type="EMBL" id="JACKVK010000012">
    <property type="protein sequence ID" value="MCV7423493.1"/>
    <property type="molecule type" value="Genomic_DNA"/>
</dbReference>
<protein>
    <submittedName>
        <fullName evidence="2">Nuclear transport factor 2 family protein</fullName>
    </submittedName>
</protein>
<dbReference type="Pfam" id="PF12680">
    <property type="entry name" value="SnoaL_2"/>
    <property type="match status" value="1"/>
</dbReference>
<evidence type="ECO:0000259" key="1">
    <source>
        <dbReference type="Pfam" id="PF12680"/>
    </source>
</evidence>
<dbReference type="AlphaFoldDB" id="A0A9X2YQ88"/>
<dbReference type="InterPro" id="IPR032710">
    <property type="entry name" value="NTF2-like_dom_sf"/>
</dbReference>
<keyword evidence="3" id="KW-1185">Reference proteome</keyword>
<evidence type="ECO:0000313" key="2">
    <source>
        <dbReference type="EMBL" id="MCV7423493.1"/>
    </source>
</evidence>
<gene>
    <name evidence="2" type="ORF">H7K45_23335</name>
</gene>
<accession>A0A9X2YQ88</accession>
<organism evidence="2 3">
    <name type="scientific">Mycobacterium yunnanensis</name>
    <dbReference type="NCBI Taxonomy" id="368477"/>
    <lineage>
        <taxon>Bacteria</taxon>
        <taxon>Bacillati</taxon>
        <taxon>Actinomycetota</taxon>
        <taxon>Actinomycetes</taxon>
        <taxon>Mycobacteriales</taxon>
        <taxon>Mycobacteriaceae</taxon>
        <taxon>Mycobacterium</taxon>
    </lineage>
</organism>
<dbReference type="SUPFAM" id="SSF54427">
    <property type="entry name" value="NTF2-like"/>
    <property type="match status" value="1"/>
</dbReference>
<comment type="caution">
    <text evidence="2">The sequence shown here is derived from an EMBL/GenBank/DDBJ whole genome shotgun (WGS) entry which is preliminary data.</text>
</comment>
<sequence>MKESTNPSAAMMKRRARIATMALVSGVGIGFVSIVGSPQAVASPGNPGLTDQQRQQIVSAFATAVVHDDHAGIAATAAPDIVWTIPGESVVSGQVSGVDAVAKLADVLAQYGLRIEVQGFAYGVDTVAVRLHDSGERNGKTLDQDVVNVLTIRNGKVANVAANLADVDQFDAYFS</sequence>
<evidence type="ECO:0000313" key="3">
    <source>
        <dbReference type="Proteomes" id="UP001141629"/>
    </source>
</evidence>
<proteinExistence type="predicted"/>
<reference evidence="2" key="1">
    <citation type="submission" date="2020-07" db="EMBL/GenBank/DDBJ databases">
        <authorList>
            <person name="Pettersson B.M.F."/>
            <person name="Behra P.R.K."/>
            <person name="Ramesh M."/>
            <person name="Das S."/>
            <person name="Dasgupta S."/>
            <person name="Kirsebom L.A."/>
        </authorList>
    </citation>
    <scope>NUCLEOTIDE SEQUENCE</scope>
    <source>
        <strain evidence="2">DSM 44838</strain>
    </source>
</reference>
<reference evidence="2" key="2">
    <citation type="journal article" date="2022" name="BMC Genomics">
        <title>Comparative genome analysis of mycobacteria focusing on tRNA and non-coding RNA.</title>
        <authorList>
            <person name="Behra P.R.K."/>
            <person name="Pettersson B.M.F."/>
            <person name="Ramesh M."/>
            <person name="Das S."/>
            <person name="Dasgupta S."/>
            <person name="Kirsebom L.A."/>
        </authorList>
    </citation>
    <scope>NUCLEOTIDE SEQUENCE</scope>
    <source>
        <strain evidence="2">DSM 44838</strain>
    </source>
</reference>
<dbReference type="Proteomes" id="UP001141629">
    <property type="component" value="Unassembled WGS sequence"/>
</dbReference>
<dbReference type="RefSeq" id="WP_263998444.1">
    <property type="nucleotide sequence ID" value="NZ_JACKVK010000012.1"/>
</dbReference>
<dbReference type="InterPro" id="IPR037401">
    <property type="entry name" value="SnoaL-like"/>
</dbReference>
<dbReference type="Gene3D" id="3.10.450.50">
    <property type="match status" value="1"/>
</dbReference>